<dbReference type="AlphaFoldDB" id="A0A816HHZ9"/>
<dbReference type="PRINTS" id="PR00119">
    <property type="entry name" value="CATATPASE"/>
</dbReference>
<feature type="non-terminal residue" evidence="3">
    <location>
        <position position="1"/>
    </location>
</feature>
<dbReference type="Pfam" id="PF08282">
    <property type="entry name" value="Hydrolase_3"/>
    <property type="match status" value="1"/>
</dbReference>
<dbReference type="GO" id="GO:0005524">
    <property type="term" value="F:ATP binding"/>
    <property type="evidence" value="ECO:0007669"/>
    <property type="project" value="InterPro"/>
</dbReference>
<keyword evidence="2" id="KW-1003">Cell membrane</keyword>
<dbReference type="GO" id="GO:0005886">
    <property type="term" value="C:plasma membrane"/>
    <property type="evidence" value="ECO:0007669"/>
    <property type="project" value="UniProtKB-SubCell"/>
</dbReference>
<organism evidence="3 4">
    <name type="scientific">Adineta ricciae</name>
    <name type="common">Rotifer</name>
    <dbReference type="NCBI Taxonomy" id="249248"/>
    <lineage>
        <taxon>Eukaryota</taxon>
        <taxon>Metazoa</taxon>
        <taxon>Spiralia</taxon>
        <taxon>Gnathifera</taxon>
        <taxon>Rotifera</taxon>
        <taxon>Eurotatoria</taxon>
        <taxon>Bdelloidea</taxon>
        <taxon>Adinetida</taxon>
        <taxon>Adinetidae</taxon>
        <taxon>Adineta</taxon>
    </lineage>
</organism>
<dbReference type="InterPro" id="IPR001757">
    <property type="entry name" value="P_typ_ATPase"/>
</dbReference>
<dbReference type="GO" id="GO:1902600">
    <property type="term" value="P:proton transmembrane transport"/>
    <property type="evidence" value="ECO:0007669"/>
    <property type="project" value="TreeGrafter"/>
</dbReference>
<dbReference type="PRINTS" id="PR00120">
    <property type="entry name" value="HATPASE"/>
</dbReference>
<evidence type="ECO:0000313" key="4">
    <source>
        <dbReference type="Proteomes" id="UP000663828"/>
    </source>
</evidence>
<comment type="caution">
    <text evidence="3">The sequence shown here is derived from an EMBL/GenBank/DDBJ whole genome shotgun (WGS) entry which is preliminary data.</text>
</comment>
<sequence length="229" mass="25675">MVTGDHPTTAKAIAKQVNIFTPEIADINGVDSFKLEQDANGNYMLNLYRNDKLIQQHEPGEIKRTDSLSKNAREMQRRASIAAGEIVPENPPWYVRAWRSIRNQFVESETDIEPTDKMEYIPYAIVVAGADINHMDDFMWDWVLSHQELVFARTTPEQKLQIVTEFQRRAEIVAVTGDGTNDAPALKCAHLGVAMQSGTEVSKEAGDMILLDNNFASIIQAIETGRLLS</sequence>
<dbReference type="Gene3D" id="1.20.1110.10">
    <property type="entry name" value="Calcium-transporting ATPase, transmembrane domain"/>
    <property type="match status" value="1"/>
</dbReference>
<dbReference type="SUPFAM" id="SSF56784">
    <property type="entry name" value="HAD-like"/>
    <property type="match status" value="1"/>
</dbReference>
<dbReference type="InterPro" id="IPR050510">
    <property type="entry name" value="Cation_transp_ATPase_P-type"/>
</dbReference>
<feature type="non-terminal residue" evidence="3">
    <location>
        <position position="229"/>
    </location>
</feature>
<evidence type="ECO:0000256" key="2">
    <source>
        <dbReference type="ARBA" id="ARBA00022475"/>
    </source>
</evidence>
<dbReference type="Gene3D" id="3.40.50.1000">
    <property type="entry name" value="HAD superfamily/HAD-like"/>
    <property type="match status" value="2"/>
</dbReference>
<dbReference type="PANTHER" id="PTHR43294:SF21">
    <property type="entry name" value="CATION TRANSPORTING ATPASE"/>
    <property type="match status" value="1"/>
</dbReference>
<evidence type="ECO:0000313" key="3">
    <source>
        <dbReference type="EMBL" id="CAF1688737.1"/>
    </source>
</evidence>
<keyword evidence="2" id="KW-0472">Membrane</keyword>
<evidence type="ECO:0000256" key="1">
    <source>
        <dbReference type="ARBA" id="ARBA00004651"/>
    </source>
</evidence>
<gene>
    <name evidence="3" type="ORF">XAT740_LOCUS62988</name>
</gene>
<protein>
    <submittedName>
        <fullName evidence="3">Uncharacterized protein</fullName>
    </submittedName>
</protein>
<proteinExistence type="predicted"/>
<dbReference type="GO" id="GO:0016887">
    <property type="term" value="F:ATP hydrolysis activity"/>
    <property type="evidence" value="ECO:0007669"/>
    <property type="project" value="InterPro"/>
</dbReference>
<name>A0A816HHZ9_ADIRI</name>
<reference evidence="3" key="1">
    <citation type="submission" date="2021-02" db="EMBL/GenBank/DDBJ databases">
        <authorList>
            <person name="Nowell W R."/>
        </authorList>
    </citation>
    <scope>NUCLEOTIDE SEQUENCE</scope>
</reference>
<comment type="subcellular location">
    <subcellularLocation>
        <location evidence="1">Cell membrane</location>
        <topology evidence="1">Multi-pass membrane protein</topology>
    </subcellularLocation>
</comment>
<accession>A0A816HHZ9</accession>
<dbReference type="Proteomes" id="UP000663828">
    <property type="component" value="Unassembled WGS sequence"/>
</dbReference>
<dbReference type="NCBIfam" id="TIGR01494">
    <property type="entry name" value="ATPase_P-type"/>
    <property type="match status" value="1"/>
</dbReference>
<dbReference type="GO" id="GO:0030007">
    <property type="term" value="P:intracellular potassium ion homeostasis"/>
    <property type="evidence" value="ECO:0007669"/>
    <property type="project" value="TreeGrafter"/>
</dbReference>
<dbReference type="GO" id="GO:0005391">
    <property type="term" value="F:P-type sodium:potassium-exchanging transporter activity"/>
    <property type="evidence" value="ECO:0007669"/>
    <property type="project" value="TreeGrafter"/>
</dbReference>
<dbReference type="InterPro" id="IPR023214">
    <property type="entry name" value="HAD_sf"/>
</dbReference>
<dbReference type="InterPro" id="IPR036412">
    <property type="entry name" value="HAD-like_sf"/>
</dbReference>
<dbReference type="GO" id="GO:0036376">
    <property type="term" value="P:sodium ion export across plasma membrane"/>
    <property type="evidence" value="ECO:0007669"/>
    <property type="project" value="TreeGrafter"/>
</dbReference>
<dbReference type="GO" id="GO:1990573">
    <property type="term" value="P:potassium ion import across plasma membrane"/>
    <property type="evidence" value="ECO:0007669"/>
    <property type="project" value="TreeGrafter"/>
</dbReference>
<dbReference type="PANTHER" id="PTHR43294">
    <property type="entry name" value="SODIUM/POTASSIUM-TRANSPORTING ATPASE SUBUNIT ALPHA"/>
    <property type="match status" value="1"/>
</dbReference>
<keyword evidence="4" id="KW-1185">Reference proteome</keyword>
<dbReference type="GO" id="GO:0006883">
    <property type="term" value="P:intracellular sodium ion homeostasis"/>
    <property type="evidence" value="ECO:0007669"/>
    <property type="project" value="TreeGrafter"/>
</dbReference>
<dbReference type="EMBL" id="CAJNOR010018583">
    <property type="protein sequence ID" value="CAF1688737.1"/>
    <property type="molecule type" value="Genomic_DNA"/>
</dbReference>